<reference evidence="3" key="1">
    <citation type="submission" date="2020-05" db="EMBL/GenBank/DDBJ databases">
        <title>Mycena genomes resolve the evolution of fungal bioluminescence.</title>
        <authorList>
            <person name="Tsai I.J."/>
        </authorList>
    </citation>
    <scope>NUCLEOTIDE SEQUENCE</scope>
    <source>
        <strain evidence="3">171206Taipei</strain>
    </source>
</reference>
<feature type="compositionally biased region" description="Basic and acidic residues" evidence="2">
    <location>
        <begin position="68"/>
        <end position="90"/>
    </location>
</feature>
<accession>A0A8H6VV31</accession>
<protein>
    <submittedName>
        <fullName evidence="3">DDE family endonuclease</fullName>
    </submittedName>
</protein>
<evidence type="ECO:0000256" key="1">
    <source>
        <dbReference type="SAM" id="Coils"/>
    </source>
</evidence>
<sequence length="602" mass="68287">MPRTANSRVRAAATSREAAKRNVRDQGDSDYEDEPTPPSPPRTAITSFFHRVATVPKNVSAGVKRGAKSAEELLNRKRRRENDDLIDKSAPKKQSRMTIYREEKGLTKKARAKNMHITSSSFFVKPTMPALDSVPLFLPNGQPLNSPAPSPPTSILPPIEIDSDSDIEITDIPNGSPASMDSDIEMPHVDVLLVDAEVPTDIPACEPASFAVEPPSDEGPAGTEDDAELESPANLSLAAINIQYDSFKLKLDRYGSKHCSARAIAKDTTSKAANRKLVVLALQEYAKQRRNLERERVMLAQQIDCATPLARYKLRQRLAKIKPEVRASERVAYQQGKTKYWARNLRSIAREFLATGEIAESNQGKGAHHATHFDNPDVKPRLDAFCKRLIPPEKPWRPQERRTCMCLLHFIFDTCTHGTPQISPQRLRKYVNEFLLPELEITTTISLSTALAWLKKLGYSIKKYQKGIYFDGHERPDVVQKRKEFIKEMLSTILPLSYQYDDVPFNKDDPTDDPKAKRPIREVPPTLKDGQKIFYPIFHDETSIHANDQTRYVWEREDEHELRSKSRGRIVHVSDFIIEHCGRLYLSARRKSNNNSGYQDVR</sequence>
<keyword evidence="3" id="KW-0378">Hydrolase</keyword>
<evidence type="ECO:0000256" key="2">
    <source>
        <dbReference type="SAM" id="MobiDB-lite"/>
    </source>
</evidence>
<feature type="coiled-coil region" evidence="1">
    <location>
        <begin position="275"/>
        <end position="302"/>
    </location>
</feature>
<dbReference type="AlphaFoldDB" id="A0A8H6VV31"/>
<feature type="region of interest" description="Disordered" evidence="2">
    <location>
        <begin position="1"/>
        <end position="44"/>
    </location>
</feature>
<feature type="compositionally biased region" description="Basic and acidic residues" evidence="2">
    <location>
        <begin position="17"/>
        <end position="27"/>
    </location>
</feature>
<feature type="region of interest" description="Disordered" evidence="2">
    <location>
        <begin position="209"/>
        <end position="230"/>
    </location>
</feature>
<dbReference type="RefSeq" id="XP_037214320.1">
    <property type="nucleotide sequence ID" value="XM_037369114.1"/>
</dbReference>
<evidence type="ECO:0000313" key="3">
    <source>
        <dbReference type="EMBL" id="KAF7291198.1"/>
    </source>
</evidence>
<proteinExistence type="predicted"/>
<keyword evidence="3" id="KW-0255">Endonuclease</keyword>
<organism evidence="3 4">
    <name type="scientific">Mycena indigotica</name>
    <dbReference type="NCBI Taxonomy" id="2126181"/>
    <lineage>
        <taxon>Eukaryota</taxon>
        <taxon>Fungi</taxon>
        <taxon>Dikarya</taxon>
        <taxon>Basidiomycota</taxon>
        <taxon>Agaricomycotina</taxon>
        <taxon>Agaricomycetes</taxon>
        <taxon>Agaricomycetidae</taxon>
        <taxon>Agaricales</taxon>
        <taxon>Marasmiineae</taxon>
        <taxon>Mycenaceae</taxon>
        <taxon>Mycena</taxon>
    </lineage>
</organism>
<keyword evidence="3" id="KW-0540">Nuclease</keyword>
<evidence type="ECO:0000313" key="4">
    <source>
        <dbReference type="Proteomes" id="UP000636479"/>
    </source>
</evidence>
<feature type="region of interest" description="Disordered" evidence="2">
    <location>
        <begin position="57"/>
        <end position="96"/>
    </location>
</feature>
<dbReference type="GO" id="GO:0004519">
    <property type="term" value="F:endonuclease activity"/>
    <property type="evidence" value="ECO:0007669"/>
    <property type="project" value="UniProtKB-KW"/>
</dbReference>
<dbReference type="EMBL" id="JACAZF010000013">
    <property type="protein sequence ID" value="KAF7291198.1"/>
    <property type="molecule type" value="Genomic_DNA"/>
</dbReference>
<dbReference type="Proteomes" id="UP000636479">
    <property type="component" value="Unassembled WGS sequence"/>
</dbReference>
<dbReference type="OrthoDB" id="6511194at2759"/>
<comment type="caution">
    <text evidence="3">The sequence shown here is derived from an EMBL/GenBank/DDBJ whole genome shotgun (WGS) entry which is preliminary data.</text>
</comment>
<dbReference type="PANTHER" id="PTHR35871:SF1">
    <property type="entry name" value="CXC1-LIKE CYSTEINE CLUSTER ASSOCIATED WITH KDZ TRANSPOSASES DOMAIN-CONTAINING PROTEIN"/>
    <property type="match status" value="1"/>
</dbReference>
<dbReference type="PANTHER" id="PTHR35871">
    <property type="entry name" value="EXPRESSED PROTEIN"/>
    <property type="match status" value="1"/>
</dbReference>
<keyword evidence="4" id="KW-1185">Reference proteome</keyword>
<name>A0A8H6VV31_9AGAR</name>
<keyword evidence="1" id="KW-0175">Coiled coil</keyword>
<gene>
    <name evidence="3" type="ORF">MIND_01263200</name>
</gene>
<dbReference type="GeneID" id="59351630"/>